<gene>
    <name evidence="2" type="ORF">SNE40_021086</name>
</gene>
<reference evidence="2 3" key="1">
    <citation type="submission" date="2024-01" db="EMBL/GenBank/DDBJ databases">
        <title>The genome of the rayed Mediterranean limpet Patella caerulea (Linnaeus, 1758).</title>
        <authorList>
            <person name="Anh-Thu Weber A."/>
            <person name="Halstead-Nussloch G."/>
        </authorList>
    </citation>
    <scope>NUCLEOTIDE SEQUENCE [LARGE SCALE GENOMIC DNA]</scope>
    <source>
        <strain evidence="2">AATW-2023a</strain>
        <tissue evidence="2">Whole specimen</tissue>
    </source>
</reference>
<dbReference type="AlphaFoldDB" id="A0AAN8G1T8"/>
<evidence type="ECO:0000313" key="2">
    <source>
        <dbReference type="EMBL" id="KAK6168292.1"/>
    </source>
</evidence>
<sequence>MDDLTRFVIAWPLRVATTYTAITVLDRLFSIFGSPRVLHSDNGSVFISKDFQAYSEKWNIKLSYTPIVRPRANPVERSHRTLKASLQKNTASTEKNWDIVLPEIVFAHNSVSNKTTQIPP</sequence>
<comment type="caution">
    <text evidence="2">The sequence shown here is derived from an EMBL/GenBank/DDBJ whole genome shotgun (WGS) entry which is preliminary data.</text>
</comment>
<dbReference type="PANTHER" id="PTHR37984:SF5">
    <property type="entry name" value="PROTEIN NYNRIN-LIKE"/>
    <property type="match status" value="1"/>
</dbReference>
<dbReference type="PROSITE" id="PS50994">
    <property type="entry name" value="INTEGRASE"/>
    <property type="match status" value="1"/>
</dbReference>
<dbReference type="InterPro" id="IPR001584">
    <property type="entry name" value="Integrase_cat-core"/>
</dbReference>
<dbReference type="GO" id="GO:0015074">
    <property type="term" value="P:DNA integration"/>
    <property type="evidence" value="ECO:0007669"/>
    <property type="project" value="InterPro"/>
</dbReference>
<proteinExistence type="predicted"/>
<dbReference type="SUPFAM" id="SSF53098">
    <property type="entry name" value="Ribonuclease H-like"/>
    <property type="match status" value="1"/>
</dbReference>
<dbReference type="PANTHER" id="PTHR37984">
    <property type="entry name" value="PROTEIN CBG26694"/>
    <property type="match status" value="1"/>
</dbReference>
<dbReference type="InterPro" id="IPR050951">
    <property type="entry name" value="Retrovirus_Pol_polyprotein"/>
</dbReference>
<dbReference type="GO" id="GO:0003676">
    <property type="term" value="F:nucleic acid binding"/>
    <property type="evidence" value="ECO:0007669"/>
    <property type="project" value="InterPro"/>
</dbReference>
<dbReference type="InterPro" id="IPR012337">
    <property type="entry name" value="RNaseH-like_sf"/>
</dbReference>
<protein>
    <recommendedName>
        <fullName evidence="1">Integrase catalytic domain-containing protein</fullName>
    </recommendedName>
</protein>
<dbReference type="Gene3D" id="3.30.420.10">
    <property type="entry name" value="Ribonuclease H-like superfamily/Ribonuclease H"/>
    <property type="match status" value="1"/>
</dbReference>
<dbReference type="Proteomes" id="UP001347796">
    <property type="component" value="Unassembled WGS sequence"/>
</dbReference>
<evidence type="ECO:0000313" key="3">
    <source>
        <dbReference type="Proteomes" id="UP001347796"/>
    </source>
</evidence>
<name>A0AAN8G1T8_PATCE</name>
<accession>A0AAN8G1T8</accession>
<dbReference type="EMBL" id="JAZGQO010000017">
    <property type="protein sequence ID" value="KAK6168292.1"/>
    <property type="molecule type" value="Genomic_DNA"/>
</dbReference>
<feature type="domain" description="Integrase catalytic" evidence="1">
    <location>
        <begin position="1"/>
        <end position="120"/>
    </location>
</feature>
<evidence type="ECO:0000259" key="1">
    <source>
        <dbReference type="PROSITE" id="PS50994"/>
    </source>
</evidence>
<organism evidence="2 3">
    <name type="scientific">Patella caerulea</name>
    <name type="common">Rayed Mediterranean limpet</name>
    <dbReference type="NCBI Taxonomy" id="87958"/>
    <lineage>
        <taxon>Eukaryota</taxon>
        <taxon>Metazoa</taxon>
        <taxon>Spiralia</taxon>
        <taxon>Lophotrochozoa</taxon>
        <taxon>Mollusca</taxon>
        <taxon>Gastropoda</taxon>
        <taxon>Patellogastropoda</taxon>
        <taxon>Patelloidea</taxon>
        <taxon>Patellidae</taxon>
        <taxon>Patella</taxon>
    </lineage>
</organism>
<dbReference type="InterPro" id="IPR036397">
    <property type="entry name" value="RNaseH_sf"/>
</dbReference>
<keyword evidence="3" id="KW-1185">Reference proteome</keyword>
<dbReference type="Pfam" id="PF00665">
    <property type="entry name" value="rve"/>
    <property type="match status" value="1"/>
</dbReference>